<feature type="transmembrane region" description="Helical" evidence="2">
    <location>
        <begin position="174"/>
        <end position="196"/>
    </location>
</feature>
<keyword evidence="2" id="KW-0472">Membrane</keyword>
<keyword evidence="2" id="KW-0812">Transmembrane</keyword>
<feature type="transmembrane region" description="Helical" evidence="2">
    <location>
        <begin position="134"/>
        <end position="153"/>
    </location>
</feature>
<feature type="region of interest" description="Disordered" evidence="1">
    <location>
        <begin position="1"/>
        <end position="25"/>
    </location>
</feature>
<proteinExistence type="predicted"/>
<dbReference type="Proteomes" id="UP000199752">
    <property type="component" value="Chromosome 8"/>
</dbReference>
<protein>
    <submittedName>
        <fullName evidence="3">Uncharacterized protein</fullName>
    </submittedName>
</protein>
<dbReference type="VEuPathDB" id="CryptoDB:CHUDEA8_240"/>
<sequence length="335" mass="37781">MAITRRRGAEENKPKSTPSRSARRTKEEDVEFGLMEVIREKVYSISFLFKSMIPSWGLLLFWLFSALESSFFYIYVSLFSPLLRPLIFEGQGHKILMSYLGNQSFFPLLQKYKIISHIDQVFGWLSTWDQTNQLRFLAFCSSFIFGYVIYRGYEVCPTYSMVNYHLGKYPSFGIMMGSVISSTLGGVMGGILLFYLENEYQIIPKYLLEGLKHGDYSLFPLSSFFGEALLSFLYSLGVSIVCRVGPGFFGAAEISWFSNANISIIASSMRAPGNLSLTYSALYGAYSGDYIGATILGIANITGTLLINFLLMFRGSSIAKKTQVRRKTTTKSKQK</sequence>
<evidence type="ECO:0000313" key="3">
    <source>
        <dbReference type="EMBL" id="CUV07569.1"/>
    </source>
</evidence>
<dbReference type="AlphaFoldDB" id="A0A0S4TJK0"/>
<feature type="transmembrane region" description="Helical" evidence="2">
    <location>
        <begin position="216"/>
        <end position="236"/>
    </location>
</feature>
<accession>A0A0S4TJK0</accession>
<dbReference type="VEuPathDB" id="CryptoDB:ChTU502y2012_409g0440"/>
<evidence type="ECO:0000256" key="1">
    <source>
        <dbReference type="SAM" id="MobiDB-lite"/>
    </source>
</evidence>
<feature type="transmembrane region" description="Helical" evidence="2">
    <location>
        <begin position="290"/>
        <end position="311"/>
    </location>
</feature>
<gene>
    <name evidence="3" type="ORF">CHUDEA8_240</name>
</gene>
<dbReference type="VEuPathDB" id="CryptoDB:Chro.80034"/>
<evidence type="ECO:0000256" key="2">
    <source>
        <dbReference type="SAM" id="Phobius"/>
    </source>
</evidence>
<keyword evidence="2" id="KW-1133">Transmembrane helix</keyword>
<dbReference type="EMBL" id="LN877954">
    <property type="protein sequence ID" value="CUV07569.1"/>
    <property type="molecule type" value="Genomic_DNA"/>
</dbReference>
<dbReference type="VEuPathDB" id="CryptoDB:GY17_00002767"/>
<name>A0A0S4TJK0_CRYHO</name>
<reference evidence="3" key="1">
    <citation type="submission" date="2015-08" db="EMBL/GenBank/DDBJ databases">
        <authorList>
            <person name="Babu N.S."/>
            <person name="Beckwith C.J."/>
            <person name="Beseler K.G."/>
            <person name="Brison A."/>
            <person name="Carone J.V."/>
            <person name="Caskin T.P."/>
            <person name="Diamond M."/>
            <person name="Durham M.E."/>
            <person name="Foxe J.M."/>
            <person name="Go M."/>
            <person name="Henderson B.A."/>
            <person name="Jones I.B."/>
            <person name="McGettigan J.A."/>
            <person name="Micheletti S.J."/>
            <person name="Nasrallah M.E."/>
            <person name="Ortiz D."/>
            <person name="Piller C.R."/>
            <person name="Privatt S.R."/>
            <person name="Schneider S.L."/>
            <person name="Sharp S."/>
            <person name="Smith T.C."/>
            <person name="Stanton J.D."/>
            <person name="Ullery H.E."/>
            <person name="Wilson R.J."/>
            <person name="Serrano M.G."/>
            <person name="Buck G."/>
            <person name="Lee V."/>
            <person name="Wang Y."/>
            <person name="Carvalho R."/>
            <person name="Voegtly L."/>
            <person name="Shi R."/>
            <person name="Duckworth R."/>
            <person name="Johnson A."/>
            <person name="Loviza R."/>
            <person name="Walstead R."/>
            <person name="Shah Z."/>
            <person name="Kiflezghi M."/>
            <person name="Wade K."/>
            <person name="Ball S.L."/>
            <person name="Bradley K.W."/>
            <person name="Asai D.J."/>
            <person name="Bowman C.A."/>
            <person name="Russell D.A."/>
            <person name="Pope W.H."/>
            <person name="Jacobs-Sera D."/>
            <person name="Hendrix R.W."/>
            <person name="Hatfull G.F."/>
        </authorList>
    </citation>
    <scope>NUCLEOTIDE SEQUENCE [LARGE SCALE GENOMIC DNA]</scope>
</reference>
<organism evidence="3">
    <name type="scientific">Cryptosporidium hominis</name>
    <dbReference type="NCBI Taxonomy" id="237895"/>
    <lineage>
        <taxon>Eukaryota</taxon>
        <taxon>Sar</taxon>
        <taxon>Alveolata</taxon>
        <taxon>Apicomplexa</taxon>
        <taxon>Conoidasida</taxon>
        <taxon>Coccidia</taxon>
        <taxon>Eucoccidiorida</taxon>
        <taxon>Eimeriorina</taxon>
        <taxon>Cryptosporidiidae</taxon>
        <taxon>Cryptosporidium</taxon>
    </lineage>
</organism>